<dbReference type="eggNOG" id="ENOG5031F1B">
    <property type="taxonomic scope" value="Bacteria"/>
</dbReference>
<sequence length="198" mass="22037">MGRRCGRAAFGGARVRPVGGIVRGVRGIDHKPDAEDPKRIRISRGLPAEVSRAELTYRVPGGIGGTRVVRRSQAEFAHLRTAVDGVYEGPWSEPARLSLSEADHYLRQVRARITEREDRIRRLRESIDLTCPWCHRQRTYLGVLGFLTGHRGFLTDHPSELGQQVLDQHAYRCDGCGSMQFFADGFLAHPLPGGEPTA</sequence>
<organism evidence="1 2">
    <name type="scientific">Nocardia farcinica (strain IFM 10152)</name>
    <dbReference type="NCBI Taxonomy" id="247156"/>
    <lineage>
        <taxon>Bacteria</taxon>
        <taxon>Bacillati</taxon>
        <taxon>Actinomycetota</taxon>
        <taxon>Actinomycetes</taxon>
        <taxon>Mycobacteriales</taxon>
        <taxon>Nocardiaceae</taxon>
        <taxon>Nocardia</taxon>
    </lineage>
</organism>
<dbReference type="Proteomes" id="UP000006820">
    <property type="component" value="Chromosome"/>
</dbReference>
<evidence type="ECO:0000313" key="1">
    <source>
        <dbReference type="EMBL" id="BAD56033.1"/>
    </source>
</evidence>
<proteinExistence type="predicted"/>
<dbReference type="AlphaFoldDB" id="Q5Z0K8"/>
<name>Q5Z0K8_NOCFA</name>
<dbReference type="EMBL" id="AP006618">
    <property type="protein sequence ID" value="BAD56033.1"/>
    <property type="molecule type" value="Genomic_DNA"/>
</dbReference>
<reference evidence="1 2" key="1">
    <citation type="journal article" date="2004" name="Proc. Natl. Acad. Sci. U.S.A.">
        <title>The complete genomic sequence of Nocardia farcinica IFM 10152.</title>
        <authorList>
            <person name="Ishikawa J."/>
            <person name="Yamashita A."/>
            <person name="Mikami Y."/>
            <person name="Hoshino Y."/>
            <person name="Kurita H."/>
            <person name="Hotta K."/>
            <person name="Shiba T."/>
            <person name="Hattori M."/>
        </authorList>
    </citation>
    <scope>NUCLEOTIDE SEQUENCE [LARGE SCALE GENOMIC DNA]</scope>
    <source>
        <strain evidence="1 2">IFM 10152</strain>
    </source>
</reference>
<protein>
    <submittedName>
        <fullName evidence="1">Uncharacterized protein</fullName>
    </submittedName>
</protein>
<keyword evidence="2" id="KW-1185">Reference proteome</keyword>
<evidence type="ECO:0000313" key="2">
    <source>
        <dbReference type="Proteomes" id="UP000006820"/>
    </source>
</evidence>
<accession>Q5Z0K8</accession>
<gene>
    <name evidence="1" type="ordered locus">NFA_11880</name>
</gene>
<dbReference type="HOGENOM" id="CLU_1376915_0_0_11"/>
<dbReference type="KEGG" id="nfa:NFA_11880"/>